<sequence>MDVNELVRTIAGEVLKQLNGAKEKPCVMILCARDGQVAAKVRAQLEEEADFLFFAEPAAGRTPQRYILPHLCCAAMADLALGRASGSLMTEVLRLLLSGVTVEVLEFGYRAYAETAPGPLYSLYESYEKTLAGYGMREFRRRQPDTVRVREGLVTEATVNAALEKGAAVLQVPAGAVVTPLAAEIAGRGHLAIQKCL</sequence>
<evidence type="ECO:0008006" key="3">
    <source>
        <dbReference type="Google" id="ProtNLM"/>
    </source>
</evidence>
<organism evidence="1 2">
    <name type="scientific">Desulfovibrio psychrotolerans</name>
    <dbReference type="NCBI Taxonomy" id="415242"/>
    <lineage>
        <taxon>Bacteria</taxon>
        <taxon>Pseudomonadati</taxon>
        <taxon>Thermodesulfobacteriota</taxon>
        <taxon>Desulfovibrionia</taxon>
        <taxon>Desulfovibrionales</taxon>
        <taxon>Desulfovibrionaceae</taxon>
        <taxon>Desulfovibrio</taxon>
    </lineage>
</organism>
<accession>A0A7J0BRC9</accession>
<dbReference type="AlphaFoldDB" id="A0A7J0BRC9"/>
<evidence type="ECO:0000313" key="1">
    <source>
        <dbReference type="EMBL" id="GFM36230.1"/>
    </source>
</evidence>
<dbReference type="Proteomes" id="UP000503820">
    <property type="component" value="Unassembled WGS sequence"/>
</dbReference>
<name>A0A7J0BRC9_9BACT</name>
<protein>
    <recommendedName>
        <fullName evidence="3">Ethanolamine utilization protein</fullName>
    </recommendedName>
</protein>
<dbReference type="RefSeq" id="WP_174408917.1">
    <property type="nucleotide sequence ID" value="NZ_BLVP01000003.1"/>
</dbReference>
<reference evidence="1 2" key="1">
    <citation type="submission" date="2020-05" db="EMBL/GenBank/DDBJ databases">
        <title>Draft genome sequence of Desulfovibrio psychrotolerans JS1T.</title>
        <authorList>
            <person name="Ueno A."/>
            <person name="Tamazawa S."/>
            <person name="Tamamura S."/>
            <person name="Murakami T."/>
            <person name="Kiyama T."/>
            <person name="Inomata H."/>
            <person name="Amano Y."/>
            <person name="Miyakawa K."/>
            <person name="Tamaki H."/>
            <person name="Naganuma T."/>
            <person name="Kaneko K."/>
        </authorList>
    </citation>
    <scope>NUCLEOTIDE SEQUENCE [LARGE SCALE GENOMIC DNA]</scope>
    <source>
        <strain evidence="1 2">JS1</strain>
    </source>
</reference>
<dbReference type="EMBL" id="BLVP01000003">
    <property type="protein sequence ID" value="GFM36230.1"/>
    <property type="molecule type" value="Genomic_DNA"/>
</dbReference>
<keyword evidence="2" id="KW-1185">Reference proteome</keyword>
<proteinExistence type="predicted"/>
<evidence type="ECO:0000313" key="2">
    <source>
        <dbReference type="Proteomes" id="UP000503820"/>
    </source>
</evidence>
<comment type="caution">
    <text evidence="1">The sequence shown here is derived from an EMBL/GenBank/DDBJ whole genome shotgun (WGS) entry which is preliminary data.</text>
</comment>
<gene>
    <name evidence="1" type="ORF">DSM19430T_09140</name>
</gene>